<sequence length="140" mass="15420">MNRKRRCKVLIDGNSKIAEQLAAVIKSNYKINVLDVPNNGLVMLKMRENAKQSLFYIGEVAVIEARVEVQGSIGLGVLIGSDSQLAYNLAVIDAAYNANLPEILSWREILLAEEGLIENKIKSKTASILKTKVDFATMDV</sequence>
<proteinExistence type="predicted"/>
<dbReference type="EMBL" id="VSSQ01000549">
    <property type="protein sequence ID" value="MPL97326.1"/>
    <property type="molecule type" value="Genomic_DNA"/>
</dbReference>
<evidence type="ECO:0008006" key="2">
    <source>
        <dbReference type="Google" id="ProtNLM"/>
    </source>
</evidence>
<dbReference type="InterPro" id="IPR009609">
    <property type="entry name" value="Phosphonate_metab_PhnG"/>
</dbReference>
<reference evidence="1" key="1">
    <citation type="submission" date="2019-08" db="EMBL/GenBank/DDBJ databases">
        <authorList>
            <person name="Kucharzyk K."/>
            <person name="Murdoch R.W."/>
            <person name="Higgins S."/>
            <person name="Loffler F."/>
        </authorList>
    </citation>
    <scope>NUCLEOTIDE SEQUENCE</scope>
</reference>
<name>A0A644W1D3_9ZZZZ</name>
<dbReference type="GO" id="GO:0019634">
    <property type="term" value="P:organic phosphonate metabolic process"/>
    <property type="evidence" value="ECO:0007669"/>
    <property type="project" value="InterPro"/>
</dbReference>
<protein>
    <recommendedName>
        <fullName evidence="2">Alpha-D-ribose 1-methylphosphonate 5-triphosphate synthase subunit PhnG</fullName>
    </recommendedName>
</protein>
<dbReference type="Pfam" id="PF06754">
    <property type="entry name" value="PhnG"/>
    <property type="match status" value="1"/>
</dbReference>
<dbReference type="AlphaFoldDB" id="A0A644W1D3"/>
<organism evidence="1">
    <name type="scientific">bioreactor metagenome</name>
    <dbReference type="NCBI Taxonomy" id="1076179"/>
    <lineage>
        <taxon>unclassified sequences</taxon>
        <taxon>metagenomes</taxon>
        <taxon>ecological metagenomes</taxon>
    </lineage>
</organism>
<evidence type="ECO:0000313" key="1">
    <source>
        <dbReference type="EMBL" id="MPL97326.1"/>
    </source>
</evidence>
<dbReference type="NCBIfam" id="TIGR03293">
    <property type="entry name" value="PhnG_redo"/>
    <property type="match status" value="1"/>
</dbReference>
<comment type="caution">
    <text evidence="1">The sequence shown here is derived from an EMBL/GenBank/DDBJ whole genome shotgun (WGS) entry which is preliminary data.</text>
</comment>
<gene>
    <name evidence="1" type="ORF">SDC9_43515</name>
</gene>
<accession>A0A644W1D3</accession>
<dbReference type="GO" id="GO:0015716">
    <property type="term" value="P:organic phosphonate transport"/>
    <property type="evidence" value="ECO:0007669"/>
    <property type="project" value="InterPro"/>
</dbReference>